<dbReference type="GeneTree" id="ENSGT00950000182974"/>
<feature type="domain" description="AF4/FMR2 C-terminal homology" evidence="6">
    <location>
        <begin position="784"/>
        <end position="1028"/>
    </location>
</feature>
<feature type="compositionally biased region" description="Basic and acidic residues" evidence="5">
    <location>
        <begin position="768"/>
        <end position="796"/>
    </location>
</feature>
<feature type="region of interest" description="Disordered" evidence="5">
    <location>
        <begin position="373"/>
        <end position="561"/>
    </location>
</feature>
<evidence type="ECO:0000256" key="2">
    <source>
        <dbReference type="ARBA" id="ARBA00007354"/>
    </source>
</evidence>
<dbReference type="Ensembl" id="ENSHCOT00000024635.1">
    <property type="protein sequence ID" value="ENSHCOP00000027958.1"/>
    <property type="gene ID" value="ENSHCOG00000000539.1"/>
</dbReference>
<comment type="similarity">
    <text evidence="2">Belongs to the AF4 family.</text>
</comment>
<dbReference type="Gene3D" id="6.10.250.2670">
    <property type="match status" value="1"/>
</dbReference>
<feature type="compositionally biased region" description="Basic and acidic residues" evidence="5">
    <location>
        <begin position="180"/>
        <end position="192"/>
    </location>
</feature>
<dbReference type="InterPro" id="IPR043640">
    <property type="entry name" value="AF4/FMR2_CHD"/>
</dbReference>
<dbReference type="GO" id="GO:0010468">
    <property type="term" value="P:regulation of gene expression"/>
    <property type="evidence" value="ECO:0007669"/>
    <property type="project" value="InterPro"/>
</dbReference>
<evidence type="ECO:0000259" key="6">
    <source>
        <dbReference type="Pfam" id="PF18876"/>
    </source>
</evidence>
<feature type="compositionally biased region" description="Polar residues" evidence="5">
    <location>
        <begin position="78"/>
        <end position="93"/>
    </location>
</feature>
<keyword evidence="3" id="KW-0597">Phosphoprotein</keyword>
<name>A0A3Q2Z847_HIPCM</name>
<evidence type="ECO:0000313" key="7">
    <source>
        <dbReference type="Ensembl" id="ENSHCOP00000027958.1"/>
    </source>
</evidence>
<sequence>MATKPSVYDEERNRLRLRAWEQRNQETSQAKELGAENVPLFGQPYKTNKGDELSNRIQRMLGSYEDVNNSPDPPAAQPNFTESDRGQPNTSRPGTFLVQDPTHHVTSQNRQSNNYPFQTTRDISTSSPNHNGCSLTIPKASVDHQKQVAALSDLRENATSPQESSAQSLDVKPIPFLHSSEAKSTFDSRQDSTDTPSANMADGAALNLRHSPADASLHQAGKSGNPLLLQSLPPLPSSKQASVAVMQKPTAYVRPMDGQDQLLGGSPELKPSPESHLHPQEIQKSDHAKAKMLPQYLETKTNEAVCVEDILKEMTHSWPPLLTAIHIPKSEATPAKEEKQASSCPGRQQSHNGSPVDPHRLDVQNSQLFLHKDAHSSDVESASSSDSDSSSRSESDDDSEADEPCGPTVSRKTEADATARPGNWQLGYWIQSTQQNSGNETGGGPNVVCENPTPKLQRSSKHLTAEATKSAERGGKPTRVQPYDDRSHESSLNDGSLKHPDVTCKPPKDYVLSGDALADKAPSFSDRPKVKTKTEHSHNSSSDPKRKRTFKSAGMQKTESRLEVVQRDATCRCPSSPHSCSCHISTHTPPIKVSSSKAEVEVVREAKTIPKAESSPTHKSCKSSSRAPKSSQDIHNRPGGSLLVKIDLSLLSRVPRVTPGNVETKKHLKASKKTLPQTVELDDKTLPRKKRKLEKKMTSSNKDSSVKVEGCATQPGEQEHKKAKKKQAHLEKPTKDSTKDPKMHKGSHEEMLKSKDSSKQRSSHAKNTHAEKKRPSSLRPPREVETSRHSLKTKDRQYPVKHYIKEAKRLKHKADAESDKLSKAFNYLDAAMFFVESGLAMEKDPQISMSSYTMFAETVELLKFVLKLKNLADTSAHPSEKDFVALCLKCQSLLQMAMFRQKHKTALKYSKTLTDHFNNPALESSVCVTKGPSTPSPMASIPSPACGSGSSVAVPVAVEQVALSYVNITTLFLSAHELWEQADQMAGKGSGLLAKLDAAVGPLSLTSSVSAMVRYTQRGVAWLRLDNSKTQTNAR</sequence>
<reference evidence="7" key="1">
    <citation type="submission" date="2025-08" db="UniProtKB">
        <authorList>
            <consortium name="Ensembl"/>
        </authorList>
    </citation>
    <scope>IDENTIFICATION</scope>
</reference>
<evidence type="ECO:0000313" key="8">
    <source>
        <dbReference type="Proteomes" id="UP000264820"/>
    </source>
</evidence>
<dbReference type="Pfam" id="PF18876">
    <property type="entry name" value="AFF4_CHD"/>
    <property type="match status" value="1"/>
</dbReference>
<feature type="compositionally biased region" description="Basic and acidic residues" evidence="5">
    <location>
        <begin position="526"/>
        <end position="538"/>
    </location>
</feature>
<feature type="compositionally biased region" description="Low complexity" evidence="5">
    <location>
        <begin position="614"/>
        <end position="631"/>
    </location>
</feature>
<feature type="region of interest" description="Disordered" evidence="5">
    <location>
        <begin position="19"/>
        <end position="140"/>
    </location>
</feature>
<feature type="region of interest" description="Disordered" evidence="5">
    <location>
        <begin position="153"/>
        <end position="200"/>
    </location>
</feature>
<feature type="compositionally biased region" description="Low complexity" evidence="5">
    <location>
        <begin position="379"/>
        <end position="388"/>
    </location>
</feature>
<evidence type="ECO:0000256" key="4">
    <source>
        <dbReference type="ARBA" id="ARBA00023242"/>
    </source>
</evidence>
<feature type="compositionally biased region" description="Polar residues" evidence="5">
    <location>
        <begin position="430"/>
        <end position="439"/>
    </location>
</feature>
<evidence type="ECO:0000256" key="3">
    <source>
        <dbReference type="ARBA" id="ARBA00022553"/>
    </source>
</evidence>
<dbReference type="GeneID" id="109525171"/>
<dbReference type="CTD" id="4299"/>
<keyword evidence="4" id="KW-0539">Nucleus</keyword>
<evidence type="ECO:0000256" key="1">
    <source>
        <dbReference type="ARBA" id="ARBA00004123"/>
    </source>
</evidence>
<evidence type="ECO:0000256" key="5">
    <source>
        <dbReference type="SAM" id="MobiDB-lite"/>
    </source>
</evidence>
<dbReference type="Pfam" id="PF18875">
    <property type="entry name" value="AF4_int"/>
    <property type="match status" value="1"/>
</dbReference>
<dbReference type="GO" id="GO:0032783">
    <property type="term" value="C:super elongation complex"/>
    <property type="evidence" value="ECO:0007669"/>
    <property type="project" value="TreeGrafter"/>
</dbReference>
<feature type="compositionally biased region" description="Polar residues" evidence="5">
    <location>
        <begin position="157"/>
        <end position="168"/>
    </location>
</feature>
<feature type="region of interest" description="Disordered" evidence="5">
    <location>
        <begin position="256"/>
        <end position="286"/>
    </location>
</feature>
<feature type="region of interest" description="Disordered" evidence="5">
    <location>
        <begin position="661"/>
        <end position="796"/>
    </location>
</feature>
<dbReference type="Proteomes" id="UP000264820">
    <property type="component" value="Unplaced"/>
</dbReference>
<feature type="compositionally biased region" description="Polar residues" evidence="5">
    <location>
        <begin position="341"/>
        <end position="353"/>
    </location>
</feature>
<proteinExistence type="inferred from homology"/>
<dbReference type="Pfam" id="PF05110">
    <property type="entry name" value="AF-4"/>
    <property type="match status" value="1"/>
</dbReference>
<dbReference type="OMA" id="IVMTQKP"/>
<comment type="subcellular location">
    <subcellularLocation>
        <location evidence="1">Nucleus</location>
    </subcellularLocation>
</comment>
<feature type="region of interest" description="Disordered" evidence="5">
    <location>
        <begin position="607"/>
        <end position="639"/>
    </location>
</feature>
<dbReference type="OrthoDB" id="6382204at2759"/>
<dbReference type="RefSeq" id="XP_019742250.1">
    <property type="nucleotide sequence ID" value="XM_019886691.1"/>
</dbReference>
<dbReference type="PANTHER" id="PTHR10528">
    <property type="entry name" value="AF4/FMR2 FAMILY MEMBER"/>
    <property type="match status" value="1"/>
</dbReference>
<dbReference type="InterPro" id="IPR043639">
    <property type="entry name" value="AF4_int"/>
</dbReference>
<protein>
    <submittedName>
        <fullName evidence="7">AF4/FMR2 family member 1-like</fullName>
    </submittedName>
</protein>
<dbReference type="PANTHER" id="PTHR10528:SF6">
    <property type="entry name" value="AF4_FMR2 FAMILY MEMBER 1"/>
    <property type="match status" value="1"/>
</dbReference>
<feature type="region of interest" description="Disordered" evidence="5">
    <location>
        <begin position="332"/>
        <end position="360"/>
    </location>
</feature>
<keyword evidence="8" id="KW-1185">Reference proteome</keyword>
<reference evidence="7" key="2">
    <citation type="submission" date="2025-09" db="UniProtKB">
        <authorList>
            <consortium name="Ensembl"/>
        </authorList>
    </citation>
    <scope>IDENTIFICATION</scope>
</reference>
<organism evidence="7 8">
    <name type="scientific">Hippocampus comes</name>
    <name type="common">Tiger tail seahorse</name>
    <dbReference type="NCBI Taxonomy" id="109280"/>
    <lineage>
        <taxon>Eukaryota</taxon>
        <taxon>Metazoa</taxon>
        <taxon>Chordata</taxon>
        <taxon>Craniata</taxon>
        <taxon>Vertebrata</taxon>
        <taxon>Euteleostomi</taxon>
        <taxon>Actinopterygii</taxon>
        <taxon>Neopterygii</taxon>
        <taxon>Teleostei</taxon>
        <taxon>Neoteleostei</taxon>
        <taxon>Acanthomorphata</taxon>
        <taxon>Syngnathiaria</taxon>
        <taxon>Syngnathiformes</taxon>
        <taxon>Syngnathoidei</taxon>
        <taxon>Syngnathidae</taxon>
        <taxon>Hippocampus</taxon>
    </lineage>
</organism>
<accession>A0A3Q2Z847</accession>
<dbReference type="AlphaFoldDB" id="A0A3Q2Z847"/>
<dbReference type="InterPro" id="IPR007797">
    <property type="entry name" value="AF4/FMR2"/>
</dbReference>
<feature type="compositionally biased region" description="Basic and acidic residues" evidence="5">
    <location>
        <begin position="482"/>
        <end position="508"/>
    </location>
</feature>
<dbReference type="STRING" id="109280.ENSHCOP00000027958"/>
<feature type="compositionally biased region" description="Basic and acidic residues" evidence="5">
    <location>
        <begin position="271"/>
        <end position="286"/>
    </location>
</feature>
<feature type="compositionally biased region" description="Polar residues" evidence="5">
    <location>
        <begin position="104"/>
        <end position="134"/>
    </location>
</feature>
<feature type="compositionally biased region" description="Basic and acidic residues" evidence="5">
    <location>
        <begin position="728"/>
        <end position="759"/>
    </location>
</feature>